<dbReference type="GO" id="GO:0016757">
    <property type="term" value="F:glycosyltransferase activity"/>
    <property type="evidence" value="ECO:0007669"/>
    <property type="project" value="UniProtKB-KW"/>
</dbReference>
<feature type="region of interest" description="Disordered" evidence="3">
    <location>
        <begin position="558"/>
        <end position="587"/>
    </location>
</feature>
<dbReference type="EMBL" id="JAINWA010000001">
    <property type="protein sequence ID" value="MCD1654050.1"/>
    <property type="molecule type" value="Genomic_DNA"/>
</dbReference>
<organism evidence="6 7">
    <name type="scientific">Teretinema zuelzerae</name>
    <dbReference type="NCBI Taxonomy" id="156"/>
    <lineage>
        <taxon>Bacteria</taxon>
        <taxon>Pseudomonadati</taxon>
        <taxon>Spirochaetota</taxon>
        <taxon>Spirochaetia</taxon>
        <taxon>Spirochaetales</taxon>
        <taxon>Treponemataceae</taxon>
        <taxon>Teretinema</taxon>
    </lineage>
</organism>
<evidence type="ECO:0000313" key="7">
    <source>
        <dbReference type="Proteomes" id="UP001198163"/>
    </source>
</evidence>
<dbReference type="InterPro" id="IPR010383">
    <property type="entry name" value="Glyco_hydrolase_94_b-supersand"/>
</dbReference>
<dbReference type="InterPro" id="IPR033432">
    <property type="entry name" value="GH94_catalytic"/>
</dbReference>
<dbReference type="RefSeq" id="WP_230753864.1">
    <property type="nucleotide sequence ID" value="NZ_JAINWA010000001.1"/>
</dbReference>
<keyword evidence="2" id="KW-0808">Transferase</keyword>
<dbReference type="PANTHER" id="PTHR37469:SF2">
    <property type="entry name" value="CELLOBIONIC ACID PHOSPHORYLASE"/>
    <property type="match status" value="1"/>
</dbReference>
<dbReference type="Gene3D" id="2.60.420.10">
    <property type="entry name" value="Maltose phosphorylase, domain 3"/>
    <property type="match status" value="1"/>
</dbReference>
<keyword evidence="7" id="KW-1185">Reference proteome</keyword>
<evidence type="ECO:0000256" key="2">
    <source>
        <dbReference type="ARBA" id="ARBA00022679"/>
    </source>
</evidence>
<feature type="region of interest" description="Disordered" evidence="3">
    <location>
        <begin position="456"/>
        <end position="482"/>
    </location>
</feature>
<dbReference type="InterPro" id="IPR008928">
    <property type="entry name" value="6-hairpin_glycosidase_sf"/>
</dbReference>
<proteinExistence type="predicted"/>
<reference evidence="6" key="1">
    <citation type="submission" date="2021-08" db="EMBL/GenBank/DDBJ databases">
        <title>Comparative analyses of Brucepasteria parasyntrophica and Teretinema zuelzerae.</title>
        <authorList>
            <person name="Song Y."/>
            <person name="Brune A."/>
        </authorList>
    </citation>
    <scope>NUCLEOTIDE SEQUENCE</scope>
    <source>
        <strain evidence="6">DSM 1903</strain>
    </source>
</reference>
<evidence type="ECO:0000313" key="6">
    <source>
        <dbReference type="EMBL" id="MCD1654050.1"/>
    </source>
</evidence>
<dbReference type="Gene3D" id="2.70.98.40">
    <property type="entry name" value="Glycoside hydrolase, family 65, N-terminal domain"/>
    <property type="match status" value="1"/>
</dbReference>
<feature type="domain" description="Glycosyl hydrolase 94 catalytic" evidence="5">
    <location>
        <begin position="596"/>
        <end position="799"/>
    </location>
</feature>
<dbReference type="GO" id="GO:0030246">
    <property type="term" value="F:carbohydrate binding"/>
    <property type="evidence" value="ECO:0007669"/>
    <property type="project" value="InterPro"/>
</dbReference>
<name>A0AAE3EFR5_9SPIR</name>
<dbReference type="AlphaFoldDB" id="A0AAE3EFR5"/>
<feature type="domain" description="Glycosyl hydrolase 94 supersandwich" evidence="4">
    <location>
        <begin position="16"/>
        <end position="294"/>
    </location>
</feature>
<dbReference type="GO" id="GO:0005975">
    <property type="term" value="P:carbohydrate metabolic process"/>
    <property type="evidence" value="ECO:0007669"/>
    <property type="project" value="InterPro"/>
</dbReference>
<evidence type="ECO:0000256" key="3">
    <source>
        <dbReference type="SAM" id="MobiDB-lite"/>
    </source>
</evidence>
<evidence type="ECO:0000259" key="5">
    <source>
        <dbReference type="Pfam" id="PF17167"/>
    </source>
</evidence>
<dbReference type="Pfam" id="PF17167">
    <property type="entry name" value="Glyco_hydro_94"/>
    <property type="match status" value="2"/>
</dbReference>
<evidence type="ECO:0000259" key="4">
    <source>
        <dbReference type="Pfam" id="PF06165"/>
    </source>
</evidence>
<protein>
    <recommendedName>
        <fullName evidence="8">Cellobiose phosphorylase</fullName>
    </recommendedName>
</protein>
<dbReference type="InterPro" id="IPR052047">
    <property type="entry name" value="GH94_Enzymes"/>
</dbReference>
<dbReference type="SUPFAM" id="SSF48208">
    <property type="entry name" value="Six-hairpin glycosidases"/>
    <property type="match status" value="1"/>
</dbReference>
<comment type="caution">
    <text evidence="6">The sequence shown here is derived from an EMBL/GenBank/DDBJ whole genome shotgun (WGS) entry which is preliminary data.</text>
</comment>
<gene>
    <name evidence="6" type="ORF">K7J14_04970</name>
</gene>
<dbReference type="SUPFAM" id="SSF74650">
    <property type="entry name" value="Galactose mutarotase-like"/>
    <property type="match status" value="1"/>
</dbReference>
<accession>A0AAE3EFR5</accession>
<dbReference type="Gene3D" id="1.50.10.10">
    <property type="match status" value="1"/>
</dbReference>
<evidence type="ECO:0000256" key="1">
    <source>
        <dbReference type="ARBA" id="ARBA00022676"/>
    </source>
</evidence>
<dbReference type="Proteomes" id="UP001198163">
    <property type="component" value="Unassembled WGS sequence"/>
</dbReference>
<feature type="domain" description="Glycosyl hydrolase 94 catalytic" evidence="5">
    <location>
        <begin position="326"/>
        <end position="562"/>
    </location>
</feature>
<dbReference type="InterPro" id="IPR012341">
    <property type="entry name" value="6hp_glycosidase-like_sf"/>
</dbReference>
<dbReference type="PANTHER" id="PTHR37469">
    <property type="entry name" value="CELLOBIONIC ACID PHOSPHORYLASE-RELATED"/>
    <property type="match status" value="1"/>
</dbReference>
<sequence length="885" mass="99025">MKNAYGRFADNKKFTVTNPATPEPWLHYLIRPEQGGTETFCCGITATGGGFDAKGTHENTFVDTRVHLNDSDELSRTVYVKDAETGEAFSTSWQPVRHEKQKYEISFAPGYAESRSSCLELEIEEKFFVPMDFDGWIREISVRNASERNRTLELYPFVPMHMGDALVRLLAGDNDAFFGGAAFDPALQGIVFRRNHGIPAGSDPERIQGMLGNVALFKSTLNDEHVEYETDMERFLGTRFHSLSAPRSILESRLCSRNTVMLRRPCGAFKNRIELEPGETIEFAVFLAVGKTDDYYLNGARELAAICGKAEDPRKRKEMFSAVTDWWNKRLGLLELSCPEEKINRAFPWIQYQCEIVLKMNRMKSRFHTGYEYGWGFRDILQDILYLLPYRSADMKDLFIRIAAQIFPDGRTYHNFFIDQPGNLSVEASDDPLWFPQAIIAWCKETGDLSFLDQEAPWARDERRTPPGGKTGGKSDAENAPESGTILEHCEACIARVLEDRSPRGLPYMKDCDWNDDLNEKRINGKPSREMESVMVAQQLVGLLPDFAELLDRRAGKSAGNQAAAGKPAGERAGNQTAAKPDAADQPANLAARPANFYRAEAEKIRATLLSCAMDEKGWFKRALAAVPGRADLGSSVNREGKIFLEPQAFAVNTGTVPSDQAASLLEKTAEELDTGWGAMLCYPYFSGLAERKELPEKSWNIEKEPPGIKENGGIFMHLNAWLVEAWCRAGKGKKAAELFVRTLPESMSADQDRYRCEPWVYPEYVRGKGLEEHGRGGHTWLTGTAPTMHRALAQFIFGLQAEYDGLKLDPCVAPSWKRFSISRAFRGARYEIEFLNPDGAERGIASISIDGTPFDGCVLPAFPDGKTHRVTAVMGKKKTEAGRA</sequence>
<dbReference type="Pfam" id="PF06165">
    <property type="entry name" value="GH94_b-supersand"/>
    <property type="match status" value="1"/>
</dbReference>
<keyword evidence="1" id="KW-0328">Glycosyltransferase</keyword>
<dbReference type="InterPro" id="IPR037018">
    <property type="entry name" value="GH65_N"/>
</dbReference>
<evidence type="ECO:0008006" key="8">
    <source>
        <dbReference type="Google" id="ProtNLM"/>
    </source>
</evidence>
<dbReference type="InterPro" id="IPR011013">
    <property type="entry name" value="Gal_mutarotase_sf_dom"/>
</dbReference>